<gene>
    <name evidence="5" type="ORF">SAMN04488068_0570</name>
</gene>
<evidence type="ECO:0000256" key="4">
    <source>
        <dbReference type="NCBIfam" id="TIGR03244"/>
    </source>
</evidence>
<name>A0A1M5KHK4_9GAMM</name>
<evidence type="ECO:0000256" key="3">
    <source>
        <dbReference type="ARBA" id="ARBA00023315"/>
    </source>
</evidence>
<dbReference type="RefSeq" id="WP_072893609.1">
    <property type="nucleotide sequence ID" value="NZ_FQWZ01000001.1"/>
</dbReference>
<dbReference type="EC" id="2.3.1.109" evidence="4"/>
<dbReference type="EMBL" id="FQWZ01000001">
    <property type="protein sequence ID" value="SHG52272.1"/>
    <property type="molecule type" value="Genomic_DNA"/>
</dbReference>
<keyword evidence="1" id="KW-0056">Arginine metabolism</keyword>
<evidence type="ECO:0000313" key="5">
    <source>
        <dbReference type="EMBL" id="SHG52272.1"/>
    </source>
</evidence>
<accession>A0A1M5KHK4</accession>
<evidence type="ECO:0000313" key="6">
    <source>
        <dbReference type="Proteomes" id="UP000199758"/>
    </source>
</evidence>
<proteinExistence type="predicted"/>
<dbReference type="InterPro" id="IPR016181">
    <property type="entry name" value="Acyl_CoA_acyltransferase"/>
</dbReference>
<protein>
    <recommendedName>
        <fullName evidence="4">Arginine N-succinyltransferase</fullName>
        <ecNumber evidence="4">2.3.1.109</ecNumber>
    </recommendedName>
</protein>
<dbReference type="Gene3D" id="2.40.40.20">
    <property type="match status" value="1"/>
</dbReference>
<dbReference type="NCBIfam" id="TIGR03243">
    <property type="entry name" value="arg_catab_AOST"/>
    <property type="match status" value="1"/>
</dbReference>
<organism evidence="5 6">
    <name type="scientific">Hydrocarboniphaga daqingensis</name>
    <dbReference type="NCBI Taxonomy" id="490188"/>
    <lineage>
        <taxon>Bacteria</taxon>
        <taxon>Pseudomonadati</taxon>
        <taxon>Pseudomonadota</taxon>
        <taxon>Gammaproteobacteria</taxon>
        <taxon>Nevskiales</taxon>
        <taxon>Nevskiaceae</taxon>
        <taxon>Hydrocarboniphaga</taxon>
    </lineage>
</organism>
<dbReference type="GO" id="GO:0006527">
    <property type="term" value="P:L-arginine catabolic process"/>
    <property type="evidence" value="ECO:0007669"/>
    <property type="project" value="UniProtKB-UniRule"/>
</dbReference>
<dbReference type="PANTHER" id="PTHR30420:SF1">
    <property type="entry name" value="ARGININE N-SUCCINYLTRANSFERASE"/>
    <property type="match status" value="1"/>
</dbReference>
<reference evidence="5 6" key="1">
    <citation type="submission" date="2016-11" db="EMBL/GenBank/DDBJ databases">
        <authorList>
            <person name="Jaros S."/>
            <person name="Januszkiewicz K."/>
            <person name="Wedrychowicz H."/>
        </authorList>
    </citation>
    <scope>NUCLEOTIDE SEQUENCE [LARGE SCALE GENOMIC DNA]</scope>
    <source>
        <strain evidence="5 6">CGMCC 1.7049</strain>
    </source>
</reference>
<keyword evidence="3" id="KW-0012">Acyltransferase</keyword>
<keyword evidence="6" id="KW-1185">Reference proteome</keyword>
<dbReference type="SUPFAM" id="SSF55729">
    <property type="entry name" value="Acyl-CoA N-acyltransferases (Nat)"/>
    <property type="match status" value="1"/>
</dbReference>
<dbReference type="NCBIfam" id="TIGR03244">
    <property type="entry name" value="arg_catab_AstA"/>
    <property type="match status" value="1"/>
</dbReference>
<evidence type="ECO:0000256" key="2">
    <source>
        <dbReference type="ARBA" id="ARBA00022679"/>
    </source>
</evidence>
<dbReference type="Proteomes" id="UP000199758">
    <property type="component" value="Unassembled WGS sequence"/>
</dbReference>
<dbReference type="Pfam" id="PF04958">
    <property type="entry name" value="AstA"/>
    <property type="match status" value="1"/>
</dbReference>
<dbReference type="OrthoDB" id="21121at2"/>
<sequence>MNVIRPIRIDDLDALLTMAQSAGAGFTSLPPYPDFLRQKIELSLHSFAHSVVAPGHERYLFVLEDSRTGQVGGCCAIEAACGLDEPFYNYHVGVTVHANRELKVYNRIPTLHLSNDYTATSVLCSLYLQPGFRAGGAGRLLSKCRFLFMGNFPERFADKVIAEMRGVSDDAGRSPFWEGLGRHFFSIDYSEAEHIVGMGNKAVIAELMPPHPIYSVLLPKEAQEVMGRVHPQTAPALHLLEQEGFRYQGYIDIFDGGPTVEAPLMDIRTIRKSQVLPCRIIVGAPASGPTHLVANTQLQDFRCTLTPLASPSADADHLVISAELAEALRVSSGDALRVVAL</sequence>
<dbReference type="InterPro" id="IPR017650">
    <property type="entry name" value="Arginine_N-succinylTrfase"/>
</dbReference>
<keyword evidence="2 5" id="KW-0808">Transferase</keyword>
<dbReference type="STRING" id="490188.SAMN04488068_0570"/>
<dbReference type="AlphaFoldDB" id="A0A1M5KHK4"/>
<dbReference type="PANTHER" id="PTHR30420">
    <property type="entry name" value="N-SUCCINYLARGININE DIHYDROLASE"/>
    <property type="match status" value="1"/>
</dbReference>
<dbReference type="GO" id="GO:0008791">
    <property type="term" value="F:arginine N-succinyltransferase activity"/>
    <property type="evidence" value="ECO:0007669"/>
    <property type="project" value="UniProtKB-UniRule"/>
</dbReference>
<evidence type="ECO:0000256" key="1">
    <source>
        <dbReference type="ARBA" id="ARBA00022503"/>
    </source>
</evidence>
<dbReference type="InterPro" id="IPR007041">
    <property type="entry name" value="Arg_succinylTrfase_AstA/AruG"/>
</dbReference>